<feature type="region of interest" description="Disordered" evidence="4">
    <location>
        <begin position="1"/>
        <end position="27"/>
    </location>
</feature>
<comment type="caution">
    <text evidence="6">The sequence shown here is derived from an EMBL/GenBank/DDBJ whole genome shotgun (WGS) entry which is preliminary data.</text>
</comment>
<keyword evidence="2" id="KW-0238">DNA-binding</keyword>
<sequence length="331" mass="36807">MPNNRRQPNRESPKPAAPFPPSGTTSAEAFTRYTRGKLLRVGSTGEAWRSIKAYLVDHLHDQPRALPTPATSEPFLACTLSGEADFYEREGGGPWLHHRLRRGSFFLTTGGGPYECRYESASSAPWQSICAFISLPLMERALAEVFGPAEAPQARLRDLSAFTDPFLLSMMDSLHGELLAKKPSPLFVDGIAQAVAIHLARHYAQPGGEHPLSSAALPGYRLQQITDWMARHLAEDIDLEQLAAMSGLSKFHFHRLFKAAIGMSPRRYHAQLRLNEARRLLRERAPAAKPGDEQKSILAVALAVGYSNPSHFARLFRRETGLSPSEYRRSR</sequence>
<dbReference type="OrthoDB" id="5622169at2"/>
<dbReference type="InterPro" id="IPR020449">
    <property type="entry name" value="Tscrpt_reg_AraC-type_HTH"/>
</dbReference>
<proteinExistence type="predicted"/>
<dbReference type="Pfam" id="PF12833">
    <property type="entry name" value="HTH_18"/>
    <property type="match status" value="1"/>
</dbReference>
<keyword evidence="7" id="KW-1185">Reference proteome</keyword>
<keyword evidence="1" id="KW-0805">Transcription regulation</keyword>
<dbReference type="PRINTS" id="PR00032">
    <property type="entry name" value="HTHARAC"/>
</dbReference>
<evidence type="ECO:0000256" key="2">
    <source>
        <dbReference type="ARBA" id="ARBA00023125"/>
    </source>
</evidence>
<dbReference type="SMART" id="SM00342">
    <property type="entry name" value="HTH_ARAC"/>
    <property type="match status" value="1"/>
</dbReference>
<evidence type="ECO:0000256" key="1">
    <source>
        <dbReference type="ARBA" id="ARBA00023015"/>
    </source>
</evidence>
<feature type="domain" description="HTH araC/xylS-type" evidence="5">
    <location>
        <begin position="223"/>
        <end position="330"/>
    </location>
</feature>
<dbReference type="PANTHER" id="PTHR46796:SF14">
    <property type="entry name" value="TRANSCRIPTIONAL REGULATORY PROTEIN"/>
    <property type="match status" value="1"/>
</dbReference>
<dbReference type="InterPro" id="IPR050204">
    <property type="entry name" value="AraC_XylS_family_regulators"/>
</dbReference>
<dbReference type="AlphaFoldDB" id="A0A139SHA5"/>
<dbReference type="PANTHER" id="PTHR46796">
    <property type="entry name" value="HTH-TYPE TRANSCRIPTIONAL ACTIVATOR RHAS-RELATED"/>
    <property type="match status" value="1"/>
</dbReference>
<dbReference type="InterPro" id="IPR009057">
    <property type="entry name" value="Homeodomain-like_sf"/>
</dbReference>
<gene>
    <name evidence="6" type="ORF">AXK11_09130</name>
</gene>
<evidence type="ECO:0000256" key="4">
    <source>
        <dbReference type="SAM" id="MobiDB-lite"/>
    </source>
</evidence>
<name>A0A139SHA5_9BACT</name>
<accession>A0A139SHA5</accession>
<dbReference type="GO" id="GO:0043565">
    <property type="term" value="F:sequence-specific DNA binding"/>
    <property type="evidence" value="ECO:0007669"/>
    <property type="project" value="InterPro"/>
</dbReference>
<dbReference type="PROSITE" id="PS01124">
    <property type="entry name" value="HTH_ARAC_FAMILY_2"/>
    <property type="match status" value="1"/>
</dbReference>
<dbReference type="EMBL" id="LSZQ01000070">
    <property type="protein sequence ID" value="KXU33923.1"/>
    <property type="molecule type" value="Genomic_DNA"/>
</dbReference>
<dbReference type="Gene3D" id="1.10.10.60">
    <property type="entry name" value="Homeodomain-like"/>
    <property type="match status" value="2"/>
</dbReference>
<dbReference type="STRING" id="1548207.AXK11_09130"/>
<dbReference type="GO" id="GO:0003700">
    <property type="term" value="F:DNA-binding transcription factor activity"/>
    <property type="evidence" value="ECO:0007669"/>
    <property type="project" value="InterPro"/>
</dbReference>
<reference evidence="7" key="1">
    <citation type="submission" date="2016-02" db="EMBL/GenBank/DDBJ databases">
        <authorList>
            <person name="Sanders J.G."/>
            <person name="Lin J.Y."/>
            <person name="Wertz J.T."/>
            <person name="Russell J.A."/>
            <person name="Moreau C.S."/>
            <person name="Powell S."/>
        </authorList>
    </citation>
    <scope>NUCLEOTIDE SEQUENCE [LARGE SCALE GENOMIC DNA]</scope>
    <source>
        <strain evidence="7">CAG34</strain>
    </source>
</reference>
<protein>
    <recommendedName>
        <fullName evidence="5">HTH araC/xylS-type domain-containing protein</fullName>
    </recommendedName>
</protein>
<evidence type="ECO:0000256" key="3">
    <source>
        <dbReference type="ARBA" id="ARBA00023163"/>
    </source>
</evidence>
<keyword evidence="3" id="KW-0804">Transcription</keyword>
<dbReference type="Proteomes" id="UP000070058">
    <property type="component" value="Unassembled WGS sequence"/>
</dbReference>
<evidence type="ECO:0000313" key="7">
    <source>
        <dbReference type="Proteomes" id="UP000070058"/>
    </source>
</evidence>
<dbReference type="SUPFAM" id="SSF46689">
    <property type="entry name" value="Homeodomain-like"/>
    <property type="match status" value="2"/>
</dbReference>
<organism evidence="6 7">
    <name type="scientific">Cephaloticoccus primus</name>
    <dbReference type="NCBI Taxonomy" id="1548207"/>
    <lineage>
        <taxon>Bacteria</taxon>
        <taxon>Pseudomonadati</taxon>
        <taxon>Verrucomicrobiota</taxon>
        <taxon>Opitutia</taxon>
        <taxon>Opitutales</taxon>
        <taxon>Opitutaceae</taxon>
        <taxon>Cephaloticoccus</taxon>
    </lineage>
</organism>
<evidence type="ECO:0000259" key="5">
    <source>
        <dbReference type="PROSITE" id="PS01124"/>
    </source>
</evidence>
<dbReference type="InterPro" id="IPR018060">
    <property type="entry name" value="HTH_AraC"/>
</dbReference>
<dbReference type="RefSeq" id="WP_082781082.1">
    <property type="nucleotide sequence ID" value="NZ_LSZQ01000070.1"/>
</dbReference>
<evidence type="ECO:0000313" key="6">
    <source>
        <dbReference type="EMBL" id="KXU33923.1"/>
    </source>
</evidence>